<evidence type="ECO:0000256" key="11">
    <source>
        <dbReference type="PIRSR" id="PIRSR004803-1"/>
    </source>
</evidence>
<dbReference type="PROSITE" id="PS01292">
    <property type="entry name" value="UPF0036"/>
    <property type="match status" value="1"/>
</dbReference>
<organism evidence="15 16">
    <name type="scientific">Dialister hominis</name>
    <dbReference type="NCBI Taxonomy" id="2582419"/>
    <lineage>
        <taxon>Bacteria</taxon>
        <taxon>Bacillati</taxon>
        <taxon>Bacillota</taxon>
        <taxon>Negativicutes</taxon>
        <taxon>Veillonellales</taxon>
        <taxon>Veillonellaceae</taxon>
        <taxon>Dialister</taxon>
    </lineage>
</organism>
<comment type="similarity">
    <text evidence="10">Belongs to the metallo-beta-lactamase superfamily. RNA-metabolizing metallo-beta-lactamase-like family. Bacterial RNase J subfamily.</text>
</comment>
<keyword evidence="4 13" id="KW-0479">Metal-binding</keyword>
<dbReference type="InterPro" id="IPR001279">
    <property type="entry name" value="Metallo-B-lactamas"/>
</dbReference>
<feature type="binding site" evidence="13">
    <location>
        <position position="387"/>
    </location>
    <ligand>
        <name>Zn(2+)</name>
        <dbReference type="ChEBI" id="CHEBI:29105"/>
        <label>1</label>
        <note>catalytic</note>
    </ligand>
</feature>
<dbReference type="CDD" id="cd07714">
    <property type="entry name" value="RNaseJ_MBL-fold"/>
    <property type="match status" value="1"/>
</dbReference>
<comment type="cofactor">
    <cofactor evidence="13">
        <name>Ca(2+)</name>
        <dbReference type="ChEBI" id="CHEBI:29108"/>
    </cofactor>
    <text evidence="13">Binds 1 Ca(2+) cation per subunit. Seen in 1 crystal structure, it is not clear if it is physiologically important.</text>
</comment>
<feature type="domain" description="Metallo-beta-lactamase" evidence="14">
    <location>
        <begin position="18"/>
        <end position="212"/>
    </location>
</feature>
<evidence type="ECO:0000256" key="13">
    <source>
        <dbReference type="PIRSR" id="PIRSR004803-3"/>
    </source>
</evidence>
<dbReference type="InterPro" id="IPR042173">
    <property type="entry name" value="RNase_J_2"/>
</dbReference>
<evidence type="ECO:0000256" key="2">
    <source>
        <dbReference type="ARBA" id="ARBA00022490"/>
    </source>
</evidence>
<feature type="binding site" evidence="13">
    <location>
        <position position="75"/>
    </location>
    <ligand>
        <name>Zn(2+)</name>
        <dbReference type="ChEBI" id="CHEBI:29105"/>
        <label>1</label>
        <note>catalytic</note>
    </ligand>
</feature>
<dbReference type="Gene3D" id="3.60.15.10">
    <property type="entry name" value="Ribonuclease Z/Hydroxyacylglutathione hydrolase-like"/>
    <property type="match status" value="1"/>
</dbReference>
<dbReference type="GO" id="GO:0004521">
    <property type="term" value="F:RNA endonuclease activity"/>
    <property type="evidence" value="ECO:0007669"/>
    <property type="project" value="UniProtKB-UniRule"/>
</dbReference>
<name>A0A8D4UVT0_9FIRM</name>
<keyword evidence="16" id="KW-1185">Reference proteome</keyword>
<dbReference type="InterPro" id="IPR004613">
    <property type="entry name" value="RNase_J"/>
</dbReference>
<dbReference type="Gene3D" id="3.10.20.580">
    <property type="match status" value="1"/>
</dbReference>
<dbReference type="AlphaFoldDB" id="A0A8D4UVT0"/>
<dbReference type="InterPro" id="IPR011108">
    <property type="entry name" value="RMMBL"/>
</dbReference>
<comment type="function">
    <text evidence="10">An RNase that has 5'-3' exonuclease and possibly endonuclease activity. Involved in maturation of rRNA and in some organisms also mRNA maturation and/or decay.</text>
</comment>
<feature type="binding site" evidence="12">
    <location>
        <begin position="229"/>
        <end position="231"/>
    </location>
    <ligand>
        <name>substrate</name>
    </ligand>
</feature>
<dbReference type="EMBL" id="AP019697">
    <property type="protein sequence ID" value="BBK25865.1"/>
    <property type="molecule type" value="Genomic_DNA"/>
</dbReference>
<dbReference type="Pfam" id="PF07521">
    <property type="entry name" value="RMMBL"/>
    <property type="match status" value="1"/>
</dbReference>
<dbReference type="GeneID" id="92717013"/>
<dbReference type="InterPro" id="IPR055132">
    <property type="entry name" value="RNase_J_b_CASP"/>
</dbReference>
<keyword evidence="2 10" id="KW-0963">Cytoplasm</keyword>
<dbReference type="FunFam" id="3.10.20.580:FF:000001">
    <property type="entry name" value="Ribonuclease J"/>
    <property type="match status" value="1"/>
</dbReference>
<feature type="binding site" evidence="13">
    <location>
        <position position="71"/>
    </location>
    <ligand>
        <name>Zn(2+)</name>
        <dbReference type="ChEBI" id="CHEBI:29105"/>
        <label>1</label>
        <note>catalytic</note>
    </ligand>
</feature>
<dbReference type="GO" id="GO:0003723">
    <property type="term" value="F:RNA binding"/>
    <property type="evidence" value="ECO:0007669"/>
    <property type="project" value="UniProtKB-UniRule"/>
</dbReference>
<reference evidence="16" key="1">
    <citation type="submission" date="2019-05" db="EMBL/GenBank/DDBJ databases">
        <title>Complete genome sequencing of Dialister sp. strain 5BBH33.</title>
        <authorList>
            <person name="Sakamoto M."/>
            <person name="Murakami T."/>
            <person name="Mori H."/>
        </authorList>
    </citation>
    <scope>NUCLEOTIDE SEQUENCE [LARGE SCALE GENOMIC DNA]</scope>
    <source>
        <strain evidence="16">5BBH33</strain>
    </source>
</reference>
<evidence type="ECO:0000256" key="1">
    <source>
        <dbReference type="ARBA" id="ARBA00004496"/>
    </source>
</evidence>
<dbReference type="RefSeq" id="WP_108850483.1">
    <property type="nucleotide sequence ID" value="NZ_AP019697.1"/>
</dbReference>
<keyword evidence="10" id="KW-0698">rRNA processing</keyword>
<evidence type="ECO:0000256" key="6">
    <source>
        <dbReference type="ARBA" id="ARBA00022801"/>
    </source>
</evidence>
<keyword evidence="6 10" id="KW-0378">Hydrolase</keyword>
<feature type="binding site" evidence="13">
    <location>
        <position position="76"/>
    </location>
    <ligand>
        <name>Zn(2+)</name>
        <dbReference type="ChEBI" id="CHEBI:29105"/>
        <label>1</label>
        <note>catalytic</note>
    </ligand>
</feature>
<keyword evidence="5 10" id="KW-0255">Endonuclease</keyword>
<dbReference type="PANTHER" id="PTHR43694">
    <property type="entry name" value="RIBONUCLEASE J"/>
    <property type="match status" value="1"/>
</dbReference>
<evidence type="ECO:0000256" key="10">
    <source>
        <dbReference type="HAMAP-Rule" id="MF_01491"/>
    </source>
</evidence>
<dbReference type="InterPro" id="IPR030854">
    <property type="entry name" value="RNase_J_bac"/>
</dbReference>
<evidence type="ECO:0000256" key="4">
    <source>
        <dbReference type="ARBA" id="ARBA00022723"/>
    </source>
</evidence>
<dbReference type="SMART" id="SM00849">
    <property type="entry name" value="Lactamase_B"/>
    <property type="match status" value="1"/>
</dbReference>
<comment type="subunit">
    <text evidence="10">Homodimer, may be a subunit of the RNA degradosome.</text>
</comment>
<protein>
    <recommendedName>
        <fullName evidence="10">Ribonuclease J</fullName>
        <shortName evidence="10">RNase J</shortName>
        <ecNumber evidence="10">3.1.-.-</ecNumber>
    </recommendedName>
</protein>
<evidence type="ECO:0000313" key="15">
    <source>
        <dbReference type="EMBL" id="BBK25865.1"/>
    </source>
</evidence>
<evidence type="ECO:0000313" key="16">
    <source>
        <dbReference type="Proteomes" id="UP000320585"/>
    </source>
</evidence>
<dbReference type="InterPro" id="IPR001587">
    <property type="entry name" value="RNase_J_CS"/>
</dbReference>
<feature type="binding site" evidence="10 12">
    <location>
        <begin position="361"/>
        <end position="365"/>
    </location>
    <ligand>
        <name>substrate</name>
    </ligand>
</feature>
<dbReference type="PIRSF" id="PIRSF004803">
    <property type="entry name" value="RnjA"/>
    <property type="match status" value="1"/>
</dbReference>
<dbReference type="Pfam" id="PF00753">
    <property type="entry name" value="Lactamase_B"/>
    <property type="match status" value="1"/>
</dbReference>
<gene>
    <name evidence="10" type="primary">rnj</name>
    <name evidence="15" type="ORF">Dia5BBH33_18000</name>
</gene>
<dbReference type="NCBIfam" id="TIGR00649">
    <property type="entry name" value="MG423"/>
    <property type="match status" value="1"/>
</dbReference>
<accession>A0A8D4UVT0</accession>
<dbReference type="GO" id="GO:0005737">
    <property type="term" value="C:cytoplasm"/>
    <property type="evidence" value="ECO:0007669"/>
    <property type="project" value="UniProtKB-SubCell"/>
</dbReference>
<dbReference type="GO" id="GO:0004534">
    <property type="term" value="F:5'-3' RNA exonuclease activity"/>
    <property type="evidence" value="ECO:0007669"/>
    <property type="project" value="UniProtKB-UniRule"/>
</dbReference>
<dbReference type="EC" id="3.1.-.-" evidence="10"/>
<dbReference type="GO" id="GO:0006364">
    <property type="term" value="P:rRNA processing"/>
    <property type="evidence" value="ECO:0007669"/>
    <property type="project" value="UniProtKB-UniRule"/>
</dbReference>
<feature type="active site" description="Proton acceptor" evidence="11">
    <location>
        <position position="365"/>
    </location>
</feature>
<keyword evidence="3 10" id="KW-0540">Nuclease</keyword>
<feature type="binding site" evidence="13">
    <location>
        <position position="440"/>
    </location>
    <ligand>
        <name>Ca(2+)</name>
        <dbReference type="ChEBI" id="CHEBI:29108"/>
    </ligand>
</feature>
<dbReference type="Gene3D" id="3.40.50.10710">
    <property type="entry name" value="Metallo-hydrolase/oxidoreductase"/>
    <property type="match status" value="1"/>
</dbReference>
<feature type="binding site" evidence="13">
    <location>
        <position position="48"/>
    </location>
    <ligand>
        <name>Ca(2+)</name>
        <dbReference type="ChEBI" id="CHEBI:29108"/>
    </ligand>
</feature>
<keyword evidence="9 10" id="KW-0694">RNA-binding</keyword>
<sequence length="553" mass="60443">MSKTRLQIIPLGGLGEIGKNMTVFRYDDEIIVIDAGMAFPDETMPGIDIVIPDFSYLIENRDKVKAILITHGHEDHIGSLSYLLRDVKAPVYATRLTCGLIEGKLKEAKVNDADLHVVKSGDEFKAGSFKFGFFHVCHSIPDSCGIYLRTPVGTIVHTGDFKFDHSPVDGEQTDMYKLAELGHRGVLALCADSTNAQNPGYTPSEAVVAKSLMSSYADAKGRIILATFASNVSRIQMAVDAALAFKRKVCVFGRSMVNVVGIAREMGYLKAPEGTFIEPEELNRYRDDRICILTTGSQGEPMAGLSRMADGSHRQVQIHAGDTVIISASPIPGNENSVGRTIDNLMRLGAHVVTSHNTRVHVSGHGSQEDLKTMLSLVHPKFFIPVHGEYRMLCSHAELAESLGVKKQNILIGENGSVFELTNRSAKINGKVQAGAVFVDGLGVGDVGNIVIRDRQQLAQDGVVIVVIALEKGSNQVLAGPDIVSRGFVYVRDSEGLLTEAKDRIESILDRCEAGNVTEWNAIKTQIRDSLGKYFFERTKRRPMILPIIQEVK</sequence>
<dbReference type="Pfam" id="PF22505">
    <property type="entry name" value="RNase_J_b_CASP"/>
    <property type="match status" value="1"/>
</dbReference>
<comment type="cofactor">
    <cofactor evidence="13">
        <name>Zn(2+)</name>
        <dbReference type="ChEBI" id="CHEBI:29105"/>
    </cofactor>
    <text evidence="13">Binds 2 Zn(2+) ions per subunit. It is not clear if Zn(2+) or Mg(2+) is physiologically important.</text>
</comment>
<evidence type="ECO:0000256" key="3">
    <source>
        <dbReference type="ARBA" id="ARBA00022722"/>
    </source>
</evidence>
<evidence type="ECO:0000256" key="9">
    <source>
        <dbReference type="ARBA" id="ARBA00022884"/>
    </source>
</evidence>
<feature type="binding site" evidence="13">
    <location>
        <position position="73"/>
    </location>
    <ligand>
        <name>Zn(2+)</name>
        <dbReference type="ChEBI" id="CHEBI:29105"/>
        <label>1</label>
        <note>catalytic</note>
    </ligand>
</feature>
<dbReference type="InterPro" id="IPR036866">
    <property type="entry name" value="RibonucZ/Hydroxyglut_hydro"/>
</dbReference>
<dbReference type="KEGG" id="dho:Dia5BBH33_18000"/>
<feature type="binding site" evidence="13">
    <location>
        <position position="160"/>
    </location>
    <ligand>
        <name>Zn(2+)</name>
        <dbReference type="ChEBI" id="CHEBI:29105"/>
        <label>1</label>
        <note>catalytic</note>
    </ligand>
</feature>
<dbReference type="SUPFAM" id="SSF56281">
    <property type="entry name" value="Metallo-hydrolase/oxidoreductase"/>
    <property type="match status" value="1"/>
</dbReference>
<dbReference type="OrthoDB" id="9758375at2"/>
<keyword evidence="13" id="KW-0106">Calcium</keyword>
<feature type="active site" description="Proton donor" evidence="11">
    <location>
        <position position="192"/>
    </location>
</feature>
<proteinExistence type="inferred from homology"/>
<evidence type="ECO:0000259" key="14">
    <source>
        <dbReference type="SMART" id="SM00849"/>
    </source>
</evidence>
<evidence type="ECO:0000256" key="7">
    <source>
        <dbReference type="ARBA" id="ARBA00022833"/>
    </source>
</evidence>
<feature type="binding site" evidence="13">
    <location>
        <position position="138"/>
    </location>
    <ligand>
        <name>Zn(2+)</name>
        <dbReference type="ChEBI" id="CHEBI:29105"/>
        <label>1</label>
        <note>catalytic</note>
    </ligand>
</feature>
<dbReference type="GO" id="GO:0008270">
    <property type="term" value="F:zinc ion binding"/>
    <property type="evidence" value="ECO:0007669"/>
    <property type="project" value="InterPro"/>
</dbReference>
<evidence type="ECO:0000256" key="5">
    <source>
        <dbReference type="ARBA" id="ARBA00022759"/>
    </source>
</evidence>
<dbReference type="InterPro" id="IPR041636">
    <property type="entry name" value="RNase_J_C"/>
</dbReference>
<feature type="binding site" evidence="13">
    <location>
        <position position="46"/>
    </location>
    <ligand>
        <name>Ca(2+)</name>
        <dbReference type="ChEBI" id="CHEBI:29108"/>
    </ligand>
</feature>
<keyword evidence="8 10" id="KW-0269">Exonuclease</keyword>
<dbReference type="Proteomes" id="UP000320585">
    <property type="component" value="Chromosome"/>
</dbReference>
<dbReference type="HAMAP" id="MF_01491">
    <property type="entry name" value="RNase_J_bact"/>
    <property type="match status" value="1"/>
</dbReference>
<evidence type="ECO:0000256" key="8">
    <source>
        <dbReference type="ARBA" id="ARBA00022839"/>
    </source>
</evidence>
<evidence type="ECO:0000256" key="12">
    <source>
        <dbReference type="PIRSR" id="PIRSR004803-2"/>
    </source>
</evidence>
<dbReference type="PANTHER" id="PTHR43694:SF1">
    <property type="entry name" value="RIBONUCLEASE J"/>
    <property type="match status" value="1"/>
</dbReference>
<comment type="subcellular location">
    <subcellularLocation>
        <location evidence="1 10">Cytoplasm</location>
    </subcellularLocation>
</comment>
<keyword evidence="7 13" id="KW-0862">Zinc</keyword>
<dbReference type="Pfam" id="PF17770">
    <property type="entry name" value="RNase_J_C"/>
    <property type="match status" value="1"/>
</dbReference>